<name>A0A392R0G2_9FABA</name>
<proteinExistence type="predicted"/>
<accession>A0A392R0G2</accession>
<dbReference type="EMBL" id="LXQA010174621">
    <property type="protein sequence ID" value="MCI29737.1"/>
    <property type="molecule type" value="Genomic_DNA"/>
</dbReference>
<reference evidence="1 2" key="1">
    <citation type="journal article" date="2018" name="Front. Plant Sci.">
        <title>Red Clover (Trifolium pratense) and Zigzag Clover (T. medium) - A Picture of Genomic Similarities and Differences.</title>
        <authorList>
            <person name="Dluhosova J."/>
            <person name="Istvanek J."/>
            <person name="Nedelnik J."/>
            <person name="Repkova J."/>
        </authorList>
    </citation>
    <scope>NUCLEOTIDE SEQUENCE [LARGE SCALE GENOMIC DNA]</scope>
    <source>
        <strain evidence="2">cv. 10/8</strain>
        <tissue evidence="1">Leaf</tissue>
    </source>
</reference>
<dbReference type="AlphaFoldDB" id="A0A392R0G2"/>
<organism evidence="1 2">
    <name type="scientific">Trifolium medium</name>
    <dbReference type="NCBI Taxonomy" id="97028"/>
    <lineage>
        <taxon>Eukaryota</taxon>
        <taxon>Viridiplantae</taxon>
        <taxon>Streptophyta</taxon>
        <taxon>Embryophyta</taxon>
        <taxon>Tracheophyta</taxon>
        <taxon>Spermatophyta</taxon>
        <taxon>Magnoliopsida</taxon>
        <taxon>eudicotyledons</taxon>
        <taxon>Gunneridae</taxon>
        <taxon>Pentapetalae</taxon>
        <taxon>rosids</taxon>
        <taxon>fabids</taxon>
        <taxon>Fabales</taxon>
        <taxon>Fabaceae</taxon>
        <taxon>Papilionoideae</taxon>
        <taxon>50 kb inversion clade</taxon>
        <taxon>NPAAA clade</taxon>
        <taxon>Hologalegina</taxon>
        <taxon>IRL clade</taxon>
        <taxon>Trifolieae</taxon>
        <taxon>Trifolium</taxon>
    </lineage>
</organism>
<evidence type="ECO:0000313" key="1">
    <source>
        <dbReference type="EMBL" id="MCI29737.1"/>
    </source>
</evidence>
<evidence type="ECO:0000313" key="2">
    <source>
        <dbReference type="Proteomes" id="UP000265520"/>
    </source>
</evidence>
<keyword evidence="2" id="KW-1185">Reference proteome</keyword>
<protein>
    <submittedName>
        <fullName evidence="1">Uncharacterized protein</fullName>
    </submittedName>
</protein>
<comment type="caution">
    <text evidence="1">The sequence shown here is derived from an EMBL/GenBank/DDBJ whole genome shotgun (WGS) entry which is preliminary data.</text>
</comment>
<sequence length="65" mass="7442">MCSGCFQHVRLNYVVKVVSQIYVRLSWVRRQFVFGLVSCSSFVDLGGEWDFHCMGEVMPNSDYGA</sequence>
<dbReference type="Proteomes" id="UP000265520">
    <property type="component" value="Unassembled WGS sequence"/>
</dbReference>